<keyword evidence="4" id="KW-1185">Reference proteome</keyword>
<feature type="domain" description="DUF6604" evidence="2">
    <location>
        <begin position="12"/>
        <end position="265"/>
    </location>
</feature>
<dbReference type="AlphaFoldDB" id="A0A8T9CLW4"/>
<dbReference type="OrthoDB" id="3640263at2759"/>
<dbReference type="PANTHER" id="PTHR38795:SF1">
    <property type="entry name" value="DUF6604 DOMAIN-CONTAINING PROTEIN"/>
    <property type="match status" value="1"/>
</dbReference>
<feature type="region of interest" description="Disordered" evidence="1">
    <location>
        <begin position="35"/>
        <end position="66"/>
    </location>
</feature>
<dbReference type="EMBL" id="QGMK01000052">
    <property type="protein sequence ID" value="TVY84824.1"/>
    <property type="molecule type" value="Genomic_DNA"/>
</dbReference>
<gene>
    <name evidence="3" type="ORF">LSUE1_G002099</name>
</gene>
<dbReference type="PANTHER" id="PTHR38795">
    <property type="entry name" value="DUF6604 DOMAIN-CONTAINING PROTEIN"/>
    <property type="match status" value="1"/>
</dbReference>
<evidence type="ECO:0000313" key="3">
    <source>
        <dbReference type="EMBL" id="TVY84824.1"/>
    </source>
</evidence>
<proteinExistence type="predicted"/>
<organism evidence="3 4">
    <name type="scientific">Lachnellula suecica</name>
    <dbReference type="NCBI Taxonomy" id="602035"/>
    <lineage>
        <taxon>Eukaryota</taxon>
        <taxon>Fungi</taxon>
        <taxon>Dikarya</taxon>
        <taxon>Ascomycota</taxon>
        <taxon>Pezizomycotina</taxon>
        <taxon>Leotiomycetes</taxon>
        <taxon>Helotiales</taxon>
        <taxon>Lachnaceae</taxon>
        <taxon>Lachnellula</taxon>
    </lineage>
</organism>
<name>A0A8T9CLW4_9HELO</name>
<evidence type="ECO:0000259" key="2">
    <source>
        <dbReference type="Pfam" id="PF20253"/>
    </source>
</evidence>
<dbReference type="Proteomes" id="UP000469558">
    <property type="component" value="Unassembled WGS sequence"/>
</dbReference>
<protein>
    <recommendedName>
        <fullName evidence="2">DUF6604 domain-containing protein</fullName>
    </recommendedName>
</protein>
<feature type="compositionally biased region" description="Basic residues" evidence="1">
    <location>
        <begin position="49"/>
        <end position="59"/>
    </location>
</feature>
<evidence type="ECO:0000313" key="4">
    <source>
        <dbReference type="Proteomes" id="UP000469558"/>
    </source>
</evidence>
<dbReference type="Pfam" id="PF20253">
    <property type="entry name" value="DUF6604"/>
    <property type="match status" value="1"/>
</dbReference>
<accession>A0A8T9CLW4</accession>
<evidence type="ECO:0000256" key="1">
    <source>
        <dbReference type="SAM" id="MobiDB-lite"/>
    </source>
</evidence>
<feature type="compositionally biased region" description="Low complexity" evidence="1">
    <location>
        <begin position="35"/>
        <end position="47"/>
    </location>
</feature>
<sequence length="841" mass="95247">MALDPFLFDTYKQYKAGTNKVMTWLASRSQEASGSSSVVQKASASKSTGRLKGKERKAAKKETSHGQKHLVALADIPRMAKSIVATTKVGVPQNIIRTLEEVIAARCECNDFFEQDVNSATLASNQSHQHFTAILRETLQILKPLSRASDPTRKAKGKSADAEADKETIDLRNRFEFLEVEEPTKWTSGAVPVKSNKMVNTYDLEPKDEDVSFAIFCLLKDLTDIRHYIRQTWAEYREHQIAFTTAALTMNTAIAIFRRLNEEFISEFPEFDDHGAIIDYLSYGYRDPNTSDKHSKDFATYTGSTFKVSSKIFFCDNTYELMSFFLTNSVMPFYQEGVDCGLRFTEDEKALLRCLSLLGLLNSEFNGDFFNDQLIQGLHILKTNNPDQKLYTWVVFAVQLFVDTRRVVGNELGRCFTEAKELEGWMTTALEQSFIFGSTNTVNESYKLNGHLLSTLNKQITGLLKEDLLQRILHERFGNGAHAARYSWGPFYLFRNHPMLLGLLVQHFLVKMHEIGIGLTGDQGAVMTAIHLYNACQQSTLISRCLEWTDIEKVIEWQGASWIFMGDRPKTAQSCFRHLGLVMGVSATVMSRDRRGKPTVRMHKNSRATSLPISQKRNRKLRLMSTYVDLMNKEPQSQWKTGGVRWVPTRAATEPLVMLEMLVAKYLDSNTSTTPALGSNTSTHPKAHPLSMLTVFKESLKSEEAVFRFDLLGLNQRCVELLLGVQRVCIVQSPLDYPWDEYSADREIGECVSHMLAGELGLERKQPTRFFEASGMVRDVIRVFGNEEYQKSRSRCFIKGDGNKKVTDAFLTPYEDVVLLSERAQYGRIIIDDGSSGLTII</sequence>
<comment type="caution">
    <text evidence="3">The sequence shown here is derived from an EMBL/GenBank/DDBJ whole genome shotgun (WGS) entry which is preliminary data.</text>
</comment>
<reference evidence="3 4" key="1">
    <citation type="submission" date="2018-05" db="EMBL/GenBank/DDBJ databases">
        <title>Genome sequencing and assembly of the regulated plant pathogen Lachnellula willkommii and related sister species for the development of diagnostic species identification markers.</title>
        <authorList>
            <person name="Giroux E."/>
            <person name="Bilodeau G."/>
        </authorList>
    </citation>
    <scope>NUCLEOTIDE SEQUENCE [LARGE SCALE GENOMIC DNA]</scope>
    <source>
        <strain evidence="3 4">CBS 268.59</strain>
    </source>
</reference>
<dbReference type="InterPro" id="IPR046539">
    <property type="entry name" value="DUF6604"/>
</dbReference>